<dbReference type="STRING" id="92947.BVG79_01191"/>
<dbReference type="InterPro" id="IPR003772">
    <property type="entry name" value="YceD"/>
</dbReference>
<dbReference type="EMBL" id="CP019937">
    <property type="protein sequence ID" value="ARO14537.1"/>
    <property type="molecule type" value="Genomic_DNA"/>
</dbReference>
<dbReference type="Pfam" id="PF02620">
    <property type="entry name" value="YceD"/>
    <property type="match status" value="1"/>
</dbReference>
<organism evidence="2 3">
    <name type="scientific">Ketogulonicigenium robustum</name>
    <dbReference type="NCBI Taxonomy" id="92947"/>
    <lineage>
        <taxon>Bacteria</taxon>
        <taxon>Pseudomonadati</taxon>
        <taxon>Pseudomonadota</taxon>
        <taxon>Alphaproteobacteria</taxon>
        <taxon>Rhodobacterales</taxon>
        <taxon>Roseobacteraceae</taxon>
        <taxon>Ketogulonicigenium</taxon>
    </lineage>
</organism>
<feature type="region of interest" description="Disordered" evidence="1">
    <location>
        <begin position="150"/>
        <end position="184"/>
    </location>
</feature>
<feature type="compositionally biased region" description="Basic and acidic residues" evidence="1">
    <location>
        <begin position="174"/>
        <end position="184"/>
    </location>
</feature>
<dbReference type="OrthoDB" id="8443793at2"/>
<dbReference type="Proteomes" id="UP000242447">
    <property type="component" value="Chromosome"/>
</dbReference>
<name>A0A1W6NZU7_9RHOB</name>
<sequence>MTDQPAIPRHIVRLPEVSGRKAHHFDIQPDYAARTAIAAALDINAIKKLRFEGTLTPKGRHDWHFAGHLGATVVQDCVVTFAPVTTRIDQEVERNYLADYSEAASGEVEMPEDDTIEPLPQNLDLAEVMIEALSLALPLFPRAPGVAPLNIDTDPDFDENDGQTRKPFAGLAGLRDKLTKSDGE</sequence>
<evidence type="ECO:0008006" key="4">
    <source>
        <dbReference type="Google" id="ProtNLM"/>
    </source>
</evidence>
<gene>
    <name evidence="2" type="ORF">BVG79_01191</name>
</gene>
<keyword evidence="3" id="KW-1185">Reference proteome</keyword>
<evidence type="ECO:0000313" key="3">
    <source>
        <dbReference type="Proteomes" id="UP000242447"/>
    </source>
</evidence>
<dbReference type="KEGG" id="kro:BVG79_01191"/>
<proteinExistence type="predicted"/>
<dbReference type="AlphaFoldDB" id="A0A1W6NZU7"/>
<accession>A0A1W6NZU7</accession>
<protein>
    <recommendedName>
        <fullName evidence="4">DUF177 domain-containing protein</fullName>
    </recommendedName>
</protein>
<dbReference type="RefSeq" id="WP_085786073.1">
    <property type="nucleotide sequence ID" value="NZ_CP019937.1"/>
</dbReference>
<evidence type="ECO:0000256" key="1">
    <source>
        <dbReference type="SAM" id="MobiDB-lite"/>
    </source>
</evidence>
<evidence type="ECO:0000313" key="2">
    <source>
        <dbReference type="EMBL" id="ARO14537.1"/>
    </source>
</evidence>
<reference evidence="2 3" key="1">
    <citation type="submission" date="2017-02" db="EMBL/GenBank/DDBJ databases">
        <title>Ketogulonicigenium robustum SPU B003 Genome sequencing and assembly.</title>
        <authorList>
            <person name="Li Y."/>
            <person name="Liu L."/>
            <person name="Wang C."/>
            <person name="Zhang M."/>
            <person name="Zhang T."/>
            <person name="Zhang Y."/>
        </authorList>
    </citation>
    <scope>NUCLEOTIDE SEQUENCE [LARGE SCALE GENOMIC DNA]</scope>
    <source>
        <strain evidence="2 3">SPU_B003</strain>
    </source>
</reference>